<dbReference type="SUPFAM" id="SSF89963">
    <property type="entry name" value="YajQ-like"/>
    <property type="match status" value="1"/>
</dbReference>
<dbReference type="EMBL" id="NBYY01000006">
    <property type="protein sequence ID" value="PCS24058.1"/>
    <property type="molecule type" value="Genomic_DNA"/>
</dbReference>
<evidence type="ECO:0000313" key="3">
    <source>
        <dbReference type="Proteomes" id="UP000219020"/>
    </source>
</evidence>
<name>A0A2A5T7F8_9GAMM</name>
<dbReference type="GO" id="GO:0000166">
    <property type="term" value="F:nucleotide binding"/>
    <property type="evidence" value="ECO:0007669"/>
    <property type="project" value="UniProtKB-KW"/>
</dbReference>
<protein>
    <submittedName>
        <fullName evidence="2">Uncharacterized protein</fullName>
    </submittedName>
</protein>
<dbReference type="PANTHER" id="PTHR30476:SF0">
    <property type="entry name" value="UPF0234 PROTEIN YAJQ"/>
    <property type="match status" value="1"/>
</dbReference>
<dbReference type="AlphaFoldDB" id="A0A2A5T7F8"/>
<keyword evidence="3" id="KW-1185">Reference proteome</keyword>
<dbReference type="Gene3D" id="3.30.70.860">
    <property type="match status" value="1"/>
</dbReference>
<reference evidence="3" key="1">
    <citation type="submission" date="2017-04" db="EMBL/GenBank/DDBJ databases">
        <title>Genome evolution of the luminous symbionts of deep sea anglerfish.</title>
        <authorList>
            <person name="Hendry T.A."/>
        </authorList>
    </citation>
    <scope>NUCLEOTIDE SEQUENCE [LARGE SCALE GENOMIC DNA]</scope>
</reference>
<comment type="caution">
    <text evidence="2">The sequence shown here is derived from an EMBL/GenBank/DDBJ whole genome shotgun (WGS) entry which is preliminary data.</text>
</comment>
<evidence type="ECO:0000256" key="1">
    <source>
        <dbReference type="ARBA" id="ARBA00022741"/>
    </source>
</evidence>
<proteinExistence type="predicted"/>
<dbReference type="Proteomes" id="UP000219020">
    <property type="component" value="Unassembled WGS sequence"/>
</dbReference>
<evidence type="ECO:0000313" key="2">
    <source>
        <dbReference type="EMBL" id="PCS24058.1"/>
    </source>
</evidence>
<gene>
    <name evidence="2" type="ORF">BTN49_0251</name>
</gene>
<sequence length="102" mass="11599">MVTILRSNLVKRGVSAHSMSPKERILTGKTCHQNIHFKSGIEIPIAKKIIKKIKEEKIKVQAQILGDQLRVTGKSRNALQAVMQLIRESDLGQSFQFENFRD</sequence>
<dbReference type="InterPro" id="IPR035571">
    <property type="entry name" value="UPF0234-like_C"/>
</dbReference>
<accession>A0A2A5T7F8</accession>
<dbReference type="InterPro" id="IPR036183">
    <property type="entry name" value="YajQ-like_sf"/>
</dbReference>
<organism evidence="2 3">
    <name type="scientific">Candidatus Enterovibrio escicola</name>
    <dbReference type="NCBI Taxonomy" id="1927127"/>
    <lineage>
        <taxon>Bacteria</taxon>
        <taxon>Pseudomonadati</taxon>
        <taxon>Pseudomonadota</taxon>
        <taxon>Gammaproteobacteria</taxon>
        <taxon>Vibrionales</taxon>
        <taxon>Vibrionaceae</taxon>
        <taxon>Enterovibrio</taxon>
    </lineage>
</organism>
<keyword evidence="1" id="KW-0547">Nucleotide-binding</keyword>
<dbReference type="GO" id="GO:0005829">
    <property type="term" value="C:cytosol"/>
    <property type="evidence" value="ECO:0007669"/>
    <property type="project" value="TreeGrafter"/>
</dbReference>
<dbReference type="PANTHER" id="PTHR30476">
    <property type="entry name" value="UPF0234 PROTEIN YAJQ"/>
    <property type="match status" value="1"/>
</dbReference>
<dbReference type="Pfam" id="PF04461">
    <property type="entry name" value="YajQ"/>
    <property type="match status" value="1"/>
</dbReference>
<dbReference type="InterPro" id="IPR007551">
    <property type="entry name" value="YajQ/Smlt4090-like"/>
</dbReference>